<keyword evidence="2" id="KW-1185">Reference proteome</keyword>
<dbReference type="RefSeq" id="WP_135836761.1">
    <property type="nucleotide sequence ID" value="NZ_SRPE01000014.1"/>
</dbReference>
<dbReference type="InterPro" id="IPR046233">
    <property type="entry name" value="DUF6266"/>
</dbReference>
<dbReference type="EMBL" id="SRPE01000014">
    <property type="protein sequence ID" value="TGN22515.1"/>
    <property type="molecule type" value="Genomic_DNA"/>
</dbReference>
<dbReference type="OrthoDB" id="821958at2"/>
<dbReference type="AlphaFoldDB" id="A0A4Z1BK19"/>
<protein>
    <submittedName>
        <fullName evidence="1">Uncharacterized protein</fullName>
    </submittedName>
</protein>
<evidence type="ECO:0000313" key="1">
    <source>
        <dbReference type="EMBL" id="TGN22515.1"/>
    </source>
</evidence>
<proteinExistence type="predicted"/>
<dbReference type="Pfam" id="PF19781">
    <property type="entry name" value="DUF6266"/>
    <property type="match status" value="1"/>
</dbReference>
<evidence type="ECO:0000313" key="2">
    <source>
        <dbReference type="Proteomes" id="UP000297998"/>
    </source>
</evidence>
<dbReference type="Proteomes" id="UP000297998">
    <property type="component" value="Unassembled WGS sequence"/>
</dbReference>
<reference evidence="1 2" key="1">
    <citation type="submission" date="2019-03" db="EMBL/GenBank/DDBJ databases">
        <title>Empedobacter tilapiae sp. nov., isolated from an intestine of Nile tilapia Oreochromis niloticus.</title>
        <authorList>
            <person name="Kim Y.-O."/>
            <person name="Yoon J.-H."/>
        </authorList>
    </citation>
    <scope>NUCLEOTIDE SEQUENCE [LARGE SCALE GENOMIC DNA]</scope>
    <source>
        <strain evidence="1 2">MRS2</strain>
    </source>
</reference>
<sequence length="213" mass="23911">MAEIKKGILGGFSGKVGTVIGVNWRGKDIIRSLPKASKKAPTEEQLIQRVKFRKTIDFLQPLRSIQNRYFGNKAGKQSRFNNATSYTLTNAVEMVQDLPVIIVARVLITKGELLDFQLPELDATTAGTFNLSWEDNSGQGNAKETDLVNVVCYCEELNSFYISEEIATRDMIVASINLPTPYQNKEIDVWIYLNTEKRTQASTSTYLGKHEVL</sequence>
<accession>A0A4Z1BK19</accession>
<name>A0A4Z1BK19_9FLAO</name>
<comment type="caution">
    <text evidence="1">The sequence shown here is derived from an EMBL/GenBank/DDBJ whole genome shotgun (WGS) entry which is preliminary data.</text>
</comment>
<organism evidence="1 2">
    <name type="scientific">Empedobacter tilapiae</name>
    <dbReference type="NCBI Taxonomy" id="2491114"/>
    <lineage>
        <taxon>Bacteria</taxon>
        <taxon>Pseudomonadati</taxon>
        <taxon>Bacteroidota</taxon>
        <taxon>Flavobacteriia</taxon>
        <taxon>Flavobacteriales</taxon>
        <taxon>Weeksellaceae</taxon>
        <taxon>Empedobacter</taxon>
    </lineage>
</organism>
<gene>
    <name evidence="1" type="ORF">E4J94_15835</name>
</gene>